<gene>
    <name evidence="2" type="ORF">RF11_04696</name>
    <name evidence="1" type="ORF">RF11_06881</name>
</gene>
<dbReference type="EMBL" id="JWZT01000886">
    <property type="protein sequence ID" value="KII73314.1"/>
    <property type="molecule type" value="Genomic_DNA"/>
</dbReference>
<evidence type="ECO:0000313" key="2">
    <source>
        <dbReference type="EMBL" id="KII73314.1"/>
    </source>
</evidence>
<protein>
    <submittedName>
        <fullName evidence="1">Uncharacterized protein</fullName>
    </submittedName>
</protein>
<name>A0A0C2MD66_THEKT</name>
<reference evidence="1 3" key="1">
    <citation type="journal article" date="2014" name="Genome Biol. Evol.">
        <title>The genome of the myxosporean Thelohanellus kitauei shows adaptations to nutrient acquisition within its fish host.</title>
        <authorList>
            <person name="Yang Y."/>
            <person name="Xiong J."/>
            <person name="Zhou Z."/>
            <person name="Huo F."/>
            <person name="Miao W."/>
            <person name="Ran C."/>
            <person name="Liu Y."/>
            <person name="Zhang J."/>
            <person name="Feng J."/>
            <person name="Wang M."/>
            <person name="Wang M."/>
            <person name="Wang L."/>
            <person name="Yao B."/>
        </authorList>
    </citation>
    <scope>NUCLEOTIDE SEQUENCE [LARGE SCALE GENOMIC DNA]</scope>
    <source>
        <strain evidence="1">Wuqing</strain>
    </source>
</reference>
<dbReference type="EMBL" id="JWZT01005048">
    <property type="protein sequence ID" value="KII62244.1"/>
    <property type="molecule type" value="Genomic_DNA"/>
</dbReference>
<keyword evidence="3" id="KW-1185">Reference proteome</keyword>
<dbReference type="Proteomes" id="UP000031668">
    <property type="component" value="Unassembled WGS sequence"/>
</dbReference>
<proteinExistence type="predicted"/>
<sequence length="215" mass="25416">MLTQCLDPFQIEDVSKEHEGRNPEYFDVIDKAVKFYIKAVRSIKFGSVVDVEVHCDSHSSPMNKIFIVEVCADRHSPSYLRNIIYCKETKKQNMFNKRMKFSINPYNEKWYSRNRIEVLCNLYDPGIGFVKLATHLMELKKFKIMIYTNIPLTEKNNVRKLKVEYKNLLPIAIDDFSIRILVECEIFTRRHNYNVNPFQELALFVDNFVNVGPFN</sequence>
<comment type="caution">
    <text evidence="1">The sequence shown here is derived from an EMBL/GenBank/DDBJ whole genome shotgun (WGS) entry which is preliminary data.</text>
</comment>
<accession>A0A0C2MD66</accession>
<organism evidence="1 3">
    <name type="scientific">Thelohanellus kitauei</name>
    <name type="common">Myxosporean</name>
    <dbReference type="NCBI Taxonomy" id="669202"/>
    <lineage>
        <taxon>Eukaryota</taxon>
        <taxon>Metazoa</taxon>
        <taxon>Cnidaria</taxon>
        <taxon>Myxozoa</taxon>
        <taxon>Myxosporea</taxon>
        <taxon>Bivalvulida</taxon>
        <taxon>Platysporina</taxon>
        <taxon>Myxobolidae</taxon>
        <taxon>Thelohanellus</taxon>
    </lineage>
</organism>
<dbReference type="AlphaFoldDB" id="A0A0C2MD66"/>
<evidence type="ECO:0000313" key="1">
    <source>
        <dbReference type="EMBL" id="KII62244.1"/>
    </source>
</evidence>
<evidence type="ECO:0000313" key="3">
    <source>
        <dbReference type="Proteomes" id="UP000031668"/>
    </source>
</evidence>